<feature type="domain" description="Cation efflux protein transmembrane" evidence="8">
    <location>
        <begin position="213"/>
        <end position="382"/>
    </location>
</feature>
<comment type="subcellular location">
    <subcellularLocation>
        <location evidence="1">Membrane</location>
        <topology evidence="1">Multi-pass membrane protein</topology>
    </subcellularLocation>
</comment>
<dbReference type="PANTHER" id="PTHR13414:SF9">
    <property type="entry name" value="PROTON-COUPLED ZINC ANTIPORTER SLC30A9, MITOCHONDRIAL"/>
    <property type="match status" value="1"/>
</dbReference>
<dbReference type="InterPro" id="IPR027469">
    <property type="entry name" value="Cation_efflux_TMD_sf"/>
</dbReference>
<dbReference type="PANTHER" id="PTHR13414">
    <property type="entry name" value="HUEL-CATION TRANSPORTER"/>
    <property type="match status" value="1"/>
</dbReference>
<evidence type="ECO:0000256" key="6">
    <source>
        <dbReference type="SAM" id="MobiDB-lite"/>
    </source>
</evidence>
<dbReference type="Pfam" id="PF01545">
    <property type="entry name" value="Cation_efflux"/>
    <property type="match status" value="1"/>
</dbReference>
<dbReference type="GO" id="GO:0006829">
    <property type="term" value="P:zinc ion transport"/>
    <property type="evidence" value="ECO:0007669"/>
    <property type="project" value="InterPro"/>
</dbReference>
<feature type="compositionally biased region" description="Low complexity" evidence="6">
    <location>
        <begin position="72"/>
        <end position="87"/>
    </location>
</feature>
<feature type="transmembrane region" description="Helical" evidence="7">
    <location>
        <begin position="275"/>
        <end position="297"/>
    </location>
</feature>
<evidence type="ECO:0000313" key="9">
    <source>
        <dbReference type="Proteomes" id="UP000887565"/>
    </source>
</evidence>
<evidence type="ECO:0000313" key="10">
    <source>
        <dbReference type="WBParaSite" id="nRc.2.0.1.t15494-RA"/>
    </source>
</evidence>
<evidence type="ECO:0000256" key="1">
    <source>
        <dbReference type="ARBA" id="ARBA00004141"/>
    </source>
</evidence>
<reference evidence="10" key="1">
    <citation type="submission" date="2022-11" db="UniProtKB">
        <authorList>
            <consortium name="WormBaseParasite"/>
        </authorList>
    </citation>
    <scope>IDENTIFICATION</scope>
</reference>
<evidence type="ECO:0000256" key="4">
    <source>
        <dbReference type="ARBA" id="ARBA00022989"/>
    </source>
</evidence>
<evidence type="ECO:0000259" key="8">
    <source>
        <dbReference type="Pfam" id="PF01545"/>
    </source>
</evidence>
<feature type="transmembrane region" description="Helical" evidence="7">
    <location>
        <begin position="241"/>
        <end position="263"/>
    </location>
</feature>
<proteinExistence type="predicted"/>
<name>A0A915IPZ3_ROMCU</name>
<dbReference type="GO" id="GO:0008324">
    <property type="term" value="F:monoatomic cation transmembrane transporter activity"/>
    <property type="evidence" value="ECO:0007669"/>
    <property type="project" value="InterPro"/>
</dbReference>
<evidence type="ECO:0000256" key="3">
    <source>
        <dbReference type="ARBA" id="ARBA00022692"/>
    </source>
</evidence>
<dbReference type="SUPFAM" id="SSF161111">
    <property type="entry name" value="Cation efflux protein transmembrane domain-like"/>
    <property type="match status" value="1"/>
</dbReference>
<dbReference type="AlphaFoldDB" id="A0A915IPZ3"/>
<keyword evidence="2" id="KW-0813">Transport</keyword>
<sequence length="501" mass="55463">MGRIRNIKLLCTYKNLAYFCYFDVRHHCVKTTSKLKNSQHLSGNIVSLFRSCKSSCKLFPNDYIFIAKFSSSSSAGSPTTGSKGPTKNPTSKEKQTVSTESTPKMDNSKVSIGDGIKGSEFLSQKPGVAKPEAPKRVIKVVPTTSKISEMSGGDSLDATKSSKLITALRAMNEYCLTERHLESLPRFERRSAYFGELPTIMYTEADVERLAIQIVLAIGIHQSIKKPDPVHPYGYSNLRHVTSLISGVGIFFLGTGLSVYHGIHGLMVPHAIEPMFWSFVLLGASFLSEGATLLFAYDEIRKKALAHHMPVKEFIWDSHEPSLNVVLLEDCASVLGVSIAAISLALSQILNSHVPDAIGSIAIGGLLGVVASFIIYTNSAHLVGKSMPQDEIIEIVRELELDPLVRSVQDVKTTELGGEQTRFKAEVDLNGFHMTKAYLKTQDLPKLFEEVKNFDKAEDLEKFMQFHGEQIVDRVGAEIDRIEQNLKNKHPDLRHVDLEVL</sequence>
<feature type="transmembrane region" description="Helical" evidence="7">
    <location>
        <begin position="331"/>
        <end position="351"/>
    </location>
</feature>
<feature type="region of interest" description="Disordered" evidence="6">
    <location>
        <begin position="72"/>
        <end position="111"/>
    </location>
</feature>
<dbReference type="GO" id="GO:0016020">
    <property type="term" value="C:membrane"/>
    <property type="evidence" value="ECO:0007669"/>
    <property type="project" value="UniProtKB-SubCell"/>
</dbReference>
<feature type="transmembrane region" description="Helical" evidence="7">
    <location>
        <begin position="357"/>
        <end position="377"/>
    </location>
</feature>
<keyword evidence="3 7" id="KW-0812">Transmembrane</keyword>
<accession>A0A915IPZ3</accession>
<dbReference type="InterPro" id="IPR040177">
    <property type="entry name" value="SLC30A9"/>
</dbReference>
<evidence type="ECO:0000256" key="7">
    <source>
        <dbReference type="SAM" id="Phobius"/>
    </source>
</evidence>
<dbReference type="GO" id="GO:0005783">
    <property type="term" value="C:endoplasmic reticulum"/>
    <property type="evidence" value="ECO:0007669"/>
    <property type="project" value="TreeGrafter"/>
</dbReference>
<keyword evidence="9" id="KW-1185">Reference proteome</keyword>
<dbReference type="Gene3D" id="1.20.1510.10">
    <property type="entry name" value="Cation efflux protein transmembrane domain"/>
    <property type="match status" value="1"/>
</dbReference>
<feature type="compositionally biased region" description="Polar residues" evidence="6">
    <location>
        <begin position="96"/>
        <end position="110"/>
    </location>
</feature>
<keyword evidence="4 7" id="KW-1133">Transmembrane helix</keyword>
<dbReference type="Proteomes" id="UP000887565">
    <property type="component" value="Unplaced"/>
</dbReference>
<keyword evidence="5 7" id="KW-0472">Membrane</keyword>
<protein>
    <submittedName>
        <fullName evidence="10">Zinc transporter 9</fullName>
    </submittedName>
</protein>
<dbReference type="InterPro" id="IPR058533">
    <property type="entry name" value="Cation_efflux_TM"/>
</dbReference>
<evidence type="ECO:0000256" key="5">
    <source>
        <dbReference type="ARBA" id="ARBA00023136"/>
    </source>
</evidence>
<dbReference type="GO" id="GO:0006882">
    <property type="term" value="P:intracellular zinc ion homeostasis"/>
    <property type="evidence" value="ECO:0007669"/>
    <property type="project" value="TreeGrafter"/>
</dbReference>
<dbReference type="WBParaSite" id="nRc.2.0.1.t15494-RA">
    <property type="protein sequence ID" value="nRc.2.0.1.t15494-RA"/>
    <property type="gene ID" value="nRc.2.0.1.g15494"/>
</dbReference>
<evidence type="ECO:0000256" key="2">
    <source>
        <dbReference type="ARBA" id="ARBA00022448"/>
    </source>
</evidence>
<organism evidence="9 10">
    <name type="scientific">Romanomermis culicivorax</name>
    <name type="common">Nematode worm</name>
    <dbReference type="NCBI Taxonomy" id="13658"/>
    <lineage>
        <taxon>Eukaryota</taxon>
        <taxon>Metazoa</taxon>
        <taxon>Ecdysozoa</taxon>
        <taxon>Nematoda</taxon>
        <taxon>Enoplea</taxon>
        <taxon>Dorylaimia</taxon>
        <taxon>Mermithida</taxon>
        <taxon>Mermithoidea</taxon>
        <taxon>Mermithidae</taxon>
        <taxon>Romanomermis</taxon>
    </lineage>
</organism>